<dbReference type="Pfam" id="PF11969">
    <property type="entry name" value="DcpS_C"/>
    <property type="match status" value="1"/>
</dbReference>
<protein>
    <submittedName>
        <fullName evidence="5">HIT-like protein</fullName>
    </submittedName>
</protein>
<proteinExistence type="predicted"/>
<dbReference type="PANTHER" id="PTHR12486:SF5">
    <property type="entry name" value="ADENOSINE 5'-MONOPHOSPHORAMIDASE HINT3"/>
    <property type="match status" value="1"/>
</dbReference>
<gene>
    <name evidence="5" type="ORF">DFH08DRAFT_893739</name>
</gene>
<dbReference type="GO" id="GO:0016787">
    <property type="term" value="F:hydrolase activity"/>
    <property type="evidence" value="ECO:0007669"/>
    <property type="project" value="UniProtKB-KW"/>
</dbReference>
<dbReference type="InterPro" id="IPR036265">
    <property type="entry name" value="HIT-like_sf"/>
</dbReference>
<accession>A0AAD6ZBQ1</accession>
<dbReference type="Proteomes" id="UP001218218">
    <property type="component" value="Unassembled WGS sequence"/>
</dbReference>
<dbReference type="Gene3D" id="3.30.428.10">
    <property type="entry name" value="HIT-like"/>
    <property type="match status" value="1"/>
</dbReference>
<dbReference type="InterPro" id="IPR011146">
    <property type="entry name" value="HIT-like"/>
</dbReference>
<feature type="domain" description="HIT" evidence="4">
    <location>
        <begin position="5"/>
        <end position="113"/>
    </location>
</feature>
<keyword evidence="6" id="KW-1185">Reference proteome</keyword>
<dbReference type="PANTHER" id="PTHR12486">
    <property type="entry name" value="APRATAXIN-RELATED"/>
    <property type="match status" value="1"/>
</dbReference>
<dbReference type="EMBL" id="JARIHO010000062">
    <property type="protein sequence ID" value="KAJ7315353.1"/>
    <property type="molecule type" value="Genomic_DNA"/>
</dbReference>
<keyword evidence="1" id="KW-0547">Nucleotide-binding</keyword>
<evidence type="ECO:0000259" key="4">
    <source>
        <dbReference type="PROSITE" id="PS51084"/>
    </source>
</evidence>
<evidence type="ECO:0000256" key="3">
    <source>
        <dbReference type="PROSITE-ProRule" id="PRU00464"/>
    </source>
</evidence>
<dbReference type="AlphaFoldDB" id="A0AAD6ZBQ1"/>
<dbReference type="GO" id="GO:0000166">
    <property type="term" value="F:nucleotide binding"/>
    <property type="evidence" value="ECO:0007669"/>
    <property type="project" value="UniProtKB-KW"/>
</dbReference>
<organism evidence="5 6">
    <name type="scientific">Mycena albidolilacea</name>
    <dbReference type="NCBI Taxonomy" id="1033008"/>
    <lineage>
        <taxon>Eukaryota</taxon>
        <taxon>Fungi</taxon>
        <taxon>Dikarya</taxon>
        <taxon>Basidiomycota</taxon>
        <taxon>Agaricomycotina</taxon>
        <taxon>Agaricomycetes</taxon>
        <taxon>Agaricomycetidae</taxon>
        <taxon>Agaricales</taxon>
        <taxon>Marasmiineae</taxon>
        <taxon>Mycenaceae</taxon>
        <taxon>Mycena</taxon>
    </lineage>
</organism>
<comment type="caution">
    <text evidence="5">The sequence shown here is derived from an EMBL/GenBank/DDBJ whole genome shotgun (WGS) entry which is preliminary data.</text>
</comment>
<evidence type="ECO:0000256" key="1">
    <source>
        <dbReference type="ARBA" id="ARBA00022741"/>
    </source>
</evidence>
<dbReference type="SUPFAM" id="SSF54197">
    <property type="entry name" value="HIT-like"/>
    <property type="match status" value="1"/>
</dbReference>
<keyword evidence="2" id="KW-0378">Hydrolase</keyword>
<evidence type="ECO:0000313" key="5">
    <source>
        <dbReference type="EMBL" id="KAJ7315353.1"/>
    </source>
</evidence>
<reference evidence="5" key="1">
    <citation type="submission" date="2023-03" db="EMBL/GenBank/DDBJ databases">
        <title>Massive genome expansion in bonnet fungi (Mycena s.s.) driven by repeated elements and novel gene families across ecological guilds.</title>
        <authorList>
            <consortium name="Lawrence Berkeley National Laboratory"/>
            <person name="Harder C.B."/>
            <person name="Miyauchi S."/>
            <person name="Viragh M."/>
            <person name="Kuo A."/>
            <person name="Thoen E."/>
            <person name="Andreopoulos B."/>
            <person name="Lu D."/>
            <person name="Skrede I."/>
            <person name="Drula E."/>
            <person name="Henrissat B."/>
            <person name="Morin E."/>
            <person name="Kohler A."/>
            <person name="Barry K."/>
            <person name="LaButti K."/>
            <person name="Morin E."/>
            <person name="Salamov A."/>
            <person name="Lipzen A."/>
            <person name="Mereny Z."/>
            <person name="Hegedus B."/>
            <person name="Baldrian P."/>
            <person name="Stursova M."/>
            <person name="Weitz H."/>
            <person name="Taylor A."/>
            <person name="Grigoriev I.V."/>
            <person name="Nagy L.G."/>
            <person name="Martin F."/>
            <person name="Kauserud H."/>
        </authorList>
    </citation>
    <scope>NUCLEOTIDE SEQUENCE</scope>
    <source>
        <strain evidence="5">CBHHK002</strain>
    </source>
</reference>
<sequence>MKPCPFCDVSANNGFNIIYEDELFVAFLDRKPAAEHHIQLVPKQHIASVKSLRRQDVELVRSMKTIGDKILDGLGVLPSLRIMGFHISPFNSVNHLHLHLHGLPYKPLRQTKYRISSGFGPFQKGFGWFIEAEQAVRSLENGRHISVFPF</sequence>
<name>A0AAD6ZBQ1_9AGAR</name>
<feature type="short sequence motif" description="Histidine triad motif" evidence="3">
    <location>
        <begin position="97"/>
        <end position="101"/>
    </location>
</feature>
<evidence type="ECO:0000313" key="6">
    <source>
        <dbReference type="Proteomes" id="UP001218218"/>
    </source>
</evidence>
<evidence type="ECO:0000256" key="2">
    <source>
        <dbReference type="ARBA" id="ARBA00022801"/>
    </source>
</evidence>
<dbReference type="PROSITE" id="PS51084">
    <property type="entry name" value="HIT_2"/>
    <property type="match status" value="1"/>
</dbReference>